<proteinExistence type="predicted"/>
<dbReference type="RefSeq" id="WP_064217801.1">
    <property type="nucleotide sequence ID" value="NZ_LVXZ01000012.1"/>
</dbReference>
<keyword evidence="2" id="KW-1185">Reference proteome</keyword>
<reference evidence="1 2" key="1">
    <citation type="submission" date="2016-04" db="EMBL/GenBank/DDBJ databases">
        <title>Acidithiobacillus ferrooxidans genome sequencing and assembly.</title>
        <authorList>
            <person name="Zhou Z."/>
        </authorList>
    </citation>
    <scope>NUCLEOTIDE SEQUENCE [LARGE SCALE GENOMIC DNA]</scope>
    <source>
        <strain evidence="1 2">BY0502</strain>
    </source>
</reference>
<comment type="caution">
    <text evidence="1">The sequence shown here is derived from an EMBL/GenBank/DDBJ whole genome shotgun (WGS) entry which is preliminary data.</text>
</comment>
<protein>
    <submittedName>
        <fullName evidence="1">Uncharacterized protein</fullName>
    </submittedName>
</protein>
<evidence type="ECO:0000313" key="1">
    <source>
        <dbReference type="EMBL" id="OAP93300.1"/>
    </source>
</evidence>
<sequence>MKPSGGGISINPSESGAAVILLAVALSIVMLALLATAASLTHSVQQPHVNQEQQDYLATVRTRIGAYYYENAWALSQSTTFPLSGNALLTDSDVVPRYNIQICVSGENFLGTYQIPYFNIWLWVPPAGGGSDATCSGGTFTPNNVTNYTEYSGATAQTELLKASEEQVDEVGNDLVAAFAAMQQSGGVHNANIDYFKPGNCDGNNGGGMLSCAENWTNAPAMGLKNMIGAGTIFHRNAWGQELQMVNTNPIANDQTIPFTIYIRSPLPGGQYIENEYAEPLG</sequence>
<evidence type="ECO:0000313" key="2">
    <source>
        <dbReference type="Proteomes" id="UP000078302"/>
    </source>
</evidence>
<name>A0A179BPS8_ACIFR</name>
<dbReference type="OrthoDB" id="9944313at2"/>
<accession>A0A179BPS8</accession>
<organism evidence="1 2">
    <name type="scientific">Acidithiobacillus ferrooxidans</name>
    <name type="common">Thiobacillus ferrooxidans</name>
    <dbReference type="NCBI Taxonomy" id="920"/>
    <lineage>
        <taxon>Bacteria</taxon>
        <taxon>Pseudomonadati</taxon>
        <taxon>Pseudomonadota</taxon>
        <taxon>Acidithiobacillia</taxon>
        <taxon>Acidithiobacillales</taxon>
        <taxon>Acidithiobacillaceae</taxon>
        <taxon>Acidithiobacillus</taxon>
    </lineage>
</organism>
<dbReference type="EMBL" id="LVXZ01000012">
    <property type="protein sequence ID" value="OAP93300.1"/>
    <property type="molecule type" value="Genomic_DNA"/>
</dbReference>
<gene>
    <name evidence="1" type="ORF">A4H96_00740</name>
</gene>
<dbReference type="AlphaFoldDB" id="A0A179BPS8"/>
<dbReference type="Proteomes" id="UP000078302">
    <property type="component" value="Unassembled WGS sequence"/>
</dbReference>